<reference evidence="2" key="2">
    <citation type="submission" date="2015-03" db="UniProtKB">
        <authorList>
            <consortium name="EnsemblPlants"/>
        </authorList>
    </citation>
    <scope>IDENTIFICATION</scope>
</reference>
<dbReference type="STRING" id="65489.A0A0D3ELP0"/>
<dbReference type="PANTHER" id="PTHR33086:SF6">
    <property type="entry name" value="OS01G0245532 PROTEIN"/>
    <property type="match status" value="1"/>
</dbReference>
<name>A0A0D3ELP0_9ORYZ</name>
<accession>A0A0D3ELP0</accession>
<dbReference type="InterPro" id="IPR011676">
    <property type="entry name" value="DUF1618"/>
</dbReference>
<dbReference type="PANTHER" id="PTHR33086">
    <property type="entry name" value="OS05G0468200 PROTEIN-RELATED"/>
    <property type="match status" value="1"/>
</dbReference>
<dbReference type="PaxDb" id="65489-OBART01G09120.1"/>
<reference evidence="2" key="1">
    <citation type="journal article" date="2009" name="Rice">
        <title>De Novo Next Generation Sequencing of Plant Genomes.</title>
        <authorList>
            <person name="Rounsley S."/>
            <person name="Marri P.R."/>
            <person name="Yu Y."/>
            <person name="He R."/>
            <person name="Sisneros N."/>
            <person name="Goicoechea J.L."/>
            <person name="Lee S.J."/>
            <person name="Angelova A."/>
            <person name="Kudrna D."/>
            <person name="Luo M."/>
            <person name="Affourtit J."/>
            <person name="Desany B."/>
            <person name="Knight J."/>
            <person name="Niazi F."/>
            <person name="Egholm M."/>
            <person name="Wing R.A."/>
        </authorList>
    </citation>
    <scope>NUCLEOTIDE SEQUENCE [LARGE SCALE GENOMIC DNA]</scope>
    <source>
        <strain evidence="2">cv. IRGC 105608</strain>
    </source>
</reference>
<protein>
    <recommendedName>
        <fullName evidence="1">DUF1618 domain-containing protein</fullName>
    </recommendedName>
</protein>
<keyword evidence="3" id="KW-1185">Reference proteome</keyword>
<dbReference type="HOGENOM" id="CLU_254254_0_0_1"/>
<dbReference type="Proteomes" id="UP000026960">
    <property type="component" value="Chromosome 1"/>
</dbReference>
<feature type="domain" description="DUF1618" evidence="1">
    <location>
        <begin position="584"/>
        <end position="695"/>
    </location>
</feature>
<evidence type="ECO:0000313" key="2">
    <source>
        <dbReference type="EnsemblPlants" id="OBART01G09120.1"/>
    </source>
</evidence>
<dbReference type="eggNOG" id="ENOG502R1VC">
    <property type="taxonomic scope" value="Eukaryota"/>
</dbReference>
<sequence>MAELQMARLQEERAAEEMQMREAAKGRWVILVSVPHVAHDEFHFPPGTELRLNFGAPPFASRITVPRRIAPDRKAIDNYPYLAAADERHGRLLLYATQGPDPEPRPALDAFYLRPLGVHHGFAKAYFICDTTTREASRLPDPDHPFAILHPGNVGLLCYSISFYVAELQPAPASRTATLLLYRSDSDAWVDEELSYPPHGRPWGGNGVVSHQDRLWWVDLSYGLLTCDVVYGDDPPDLRYVPLPQDSELPAGTPDLEKRRCVGVSAGRLRYVQIDDDEHDGDPIVRMWTLLDEDAGEWGFDCAASFVAIWDDEAYKATKLPRQVPPVALIHPTGPGDVVYFFLRSRIFAVDVRARRLLEWRFFEMLHPPMRYHSSQFAEAFEALEMHWGSNEIDGLWLVLVCVPHVVHGDYFVAPGVENGAKVGIPPRATRLIVHRSIAPRRKTIDDHPYVAGTDSHGHLLLYATQGPQPEPPVLDGFYRGPLGVHHGFPKAYFICDAHTHRSTRLPDPDDRPILHPGNAALVGVSREKFFVADLQPTVGADHSSLLLYSSVSQAWLECELNYPPHDRPWGANGTVVYQKRIWWVDLSYGLLGFDLSAPHRGLHFIPLPDGCELPPGTADLDKRRCVGMDMGDLRYVQIDERDGDPIVRMWTLLIEDTGTWTLNRAARFQDIWNDEGYKATKLPQEVPTVALIHPNHPGEVAYFFLHSRLFGVDLRTSKVIEWHFFQMLNPPIAYHSSRFVRAWEIRLTPTSAVDDSAPPMEKVDAAVKDRRWRKKDGRKWVLLACVPHVVRGDYFEAGMDNVIKAALAPRATRLVVHRSIAPRRKTIDDHPFVAGADCHGRLLLYASQGPEPEPPVLDGFYRGPLGEHHGFPKAYFICDTLKHKSTRLPDHGFPILHPGNAGLVAITKTIFHVADLHPIVGSDKAALLIYFSVPEIWATHVVDYPPRDRPWGGNGVVSGGVDLSYGLLSCDISTRRQNLRFVPLPPDCELPPGTPDLDKRRCVGFRGDDLRYMGIHEREYDGKPVVSMWTLVDQDAGTWRLDCQPLVKDIWNDEGYKATKLPREIPTVAFIHPELPGNVAYFFMRSRLFGVNLYTRKVLEWQFFAMLNPPMRYHSSRFVRAWARPNSAMASSPTSRERDTAAEAVVDEEEVGDAQPRQEWIMLAAVPDVRRSSRMFPPGTDFVLALKKPPHVSHVTVAARIAPGLQATPTRFPYVVAVDAGGAFLLCVTQRAREPPLATGADASVRARRRREFARVPAYFLCDAHTGMASPRPPIPPRSVVPLGPTSHRAYGCWQIRSTRPRIVSAICPSRRSGAGDGITRKKSLMVAAAHPVHTGMLFFVHGKNLFTVDVKARRMIRCTNLHATHCNPSCFFHSWPLNQPLNTEQHDTSANSFAFNNLVN</sequence>
<organism evidence="2">
    <name type="scientific">Oryza barthii</name>
    <dbReference type="NCBI Taxonomy" id="65489"/>
    <lineage>
        <taxon>Eukaryota</taxon>
        <taxon>Viridiplantae</taxon>
        <taxon>Streptophyta</taxon>
        <taxon>Embryophyta</taxon>
        <taxon>Tracheophyta</taxon>
        <taxon>Spermatophyta</taxon>
        <taxon>Magnoliopsida</taxon>
        <taxon>Liliopsida</taxon>
        <taxon>Poales</taxon>
        <taxon>Poaceae</taxon>
        <taxon>BOP clade</taxon>
        <taxon>Oryzoideae</taxon>
        <taxon>Oryzeae</taxon>
        <taxon>Oryzinae</taxon>
        <taxon>Oryza</taxon>
    </lineage>
</organism>
<evidence type="ECO:0000259" key="1">
    <source>
        <dbReference type="Pfam" id="PF07762"/>
    </source>
</evidence>
<proteinExistence type="predicted"/>
<dbReference type="Pfam" id="PF07762">
    <property type="entry name" value="DUF1618"/>
    <property type="match status" value="3"/>
</dbReference>
<dbReference type="Gramene" id="OBART01G09120.1">
    <property type="protein sequence ID" value="OBART01G09120.1"/>
    <property type="gene ID" value="OBART01G09120"/>
</dbReference>
<dbReference type="EnsemblPlants" id="OBART01G09120.1">
    <property type="protein sequence ID" value="OBART01G09120.1"/>
    <property type="gene ID" value="OBART01G09120"/>
</dbReference>
<evidence type="ECO:0000313" key="3">
    <source>
        <dbReference type="Proteomes" id="UP000026960"/>
    </source>
</evidence>
<feature type="domain" description="DUF1618" evidence="1">
    <location>
        <begin position="217"/>
        <end position="340"/>
    </location>
</feature>
<feature type="domain" description="DUF1618" evidence="1">
    <location>
        <begin position="962"/>
        <end position="1077"/>
    </location>
</feature>